<accession>A0A6G6WB37</accession>
<evidence type="ECO:0000256" key="1">
    <source>
        <dbReference type="ARBA" id="ARBA00004651"/>
    </source>
</evidence>
<feature type="transmembrane region" description="Helical" evidence="7">
    <location>
        <begin position="75"/>
        <end position="106"/>
    </location>
</feature>
<proteinExistence type="inferred from homology"/>
<keyword evidence="3" id="KW-1003">Cell membrane</keyword>
<feature type="transmembrane region" description="Helical" evidence="7">
    <location>
        <begin position="167"/>
        <end position="200"/>
    </location>
</feature>
<organism evidence="8 9">
    <name type="scientific">Nocardioides anomalus</name>
    <dbReference type="NCBI Taxonomy" id="2712223"/>
    <lineage>
        <taxon>Bacteria</taxon>
        <taxon>Bacillati</taxon>
        <taxon>Actinomycetota</taxon>
        <taxon>Actinomycetes</taxon>
        <taxon>Propionibacteriales</taxon>
        <taxon>Nocardioidaceae</taxon>
        <taxon>Nocardioides</taxon>
    </lineage>
</organism>
<keyword evidence="8" id="KW-0966">Cell projection</keyword>
<comment type="similarity">
    <text evidence="2">Belongs to the FliR/MopE/SpaR family.</text>
</comment>
<dbReference type="GO" id="GO:0005886">
    <property type="term" value="C:plasma membrane"/>
    <property type="evidence" value="ECO:0007669"/>
    <property type="project" value="UniProtKB-SubCell"/>
</dbReference>
<evidence type="ECO:0000313" key="8">
    <source>
        <dbReference type="EMBL" id="QIG42452.1"/>
    </source>
</evidence>
<dbReference type="PRINTS" id="PR00953">
    <property type="entry name" value="TYPE3IMRPROT"/>
</dbReference>
<evidence type="ECO:0000256" key="5">
    <source>
        <dbReference type="ARBA" id="ARBA00022989"/>
    </source>
</evidence>
<dbReference type="Proteomes" id="UP000502996">
    <property type="component" value="Chromosome"/>
</dbReference>
<evidence type="ECO:0000313" key="9">
    <source>
        <dbReference type="Proteomes" id="UP000502996"/>
    </source>
</evidence>
<keyword evidence="8" id="KW-0969">Cilium</keyword>
<dbReference type="PANTHER" id="PTHR30065:SF1">
    <property type="entry name" value="SURFACE PRESENTATION OF ANTIGENS PROTEIN SPAR"/>
    <property type="match status" value="1"/>
</dbReference>
<reference evidence="8 9" key="1">
    <citation type="submission" date="2020-02" db="EMBL/GenBank/DDBJ databases">
        <title>Full genome sequence of Nocardioides sp. R-3366.</title>
        <authorList>
            <person name="Im W.-T."/>
        </authorList>
    </citation>
    <scope>NUCLEOTIDE SEQUENCE [LARGE SCALE GENOMIC DNA]</scope>
    <source>
        <strain evidence="8 9">R-3366</strain>
    </source>
</reference>
<dbReference type="GO" id="GO:0006605">
    <property type="term" value="P:protein targeting"/>
    <property type="evidence" value="ECO:0007669"/>
    <property type="project" value="InterPro"/>
</dbReference>
<keyword evidence="5 7" id="KW-1133">Transmembrane helix</keyword>
<comment type="subcellular location">
    <subcellularLocation>
        <location evidence="1">Cell membrane</location>
        <topology evidence="1">Multi-pass membrane protein</topology>
    </subcellularLocation>
</comment>
<dbReference type="Pfam" id="PF01311">
    <property type="entry name" value="Bac_export_1"/>
    <property type="match status" value="1"/>
</dbReference>
<protein>
    <submittedName>
        <fullName evidence="8">Flagellar biosynthetic protein FliR</fullName>
    </submittedName>
</protein>
<dbReference type="PANTHER" id="PTHR30065">
    <property type="entry name" value="FLAGELLAR BIOSYNTHETIC PROTEIN FLIR"/>
    <property type="match status" value="1"/>
</dbReference>
<keyword evidence="9" id="KW-1185">Reference proteome</keyword>
<keyword evidence="4 7" id="KW-0812">Transmembrane</keyword>
<keyword evidence="8" id="KW-0282">Flagellum</keyword>
<keyword evidence="6 7" id="KW-0472">Membrane</keyword>
<evidence type="ECO:0000256" key="2">
    <source>
        <dbReference type="ARBA" id="ARBA00009772"/>
    </source>
</evidence>
<evidence type="ECO:0000256" key="4">
    <source>
        <dbReference type="ARBA" id="ARBA00022692"/>
    </source>
</evidence>
<dbReference type="RefSeq" id="WP_165230001.1">
    <property type="nucleotide sequence ID" value="NZ_CP049257.1"/>
</dbReference>
<gene>
    <name evidence="8" type="ORF">G5V58_06415</name>
</gene>
<evidence type="ECO:0000256" key="3">
    <source>
        <dbReference type="ARBA" id="ARBA00022475"/>
    </source>
</evidence>
<evidence type="ECO:0000256" key="7">
    <source>
        <dbReference type="SAM" id="Phobius"/>
    </source>
</evidence>
<dbReference type="InterPro" id="IPR002010">
    <property type="entry name" value="T3SS_IM_R"/>
</dbReference>
<feature type="transmembrane region" description="Helical" evidence="7">
    <location>
        <begin position="212"/>
        <end position="232"/>
    </location>
</feature>
<evidence type="ECO:0000256" key="6">
    <source>
        <dbReference type="ARBA" id="ARBA00023136"/>
    </source>
</evidence>
<feature type="transmembrane region" description="Helical" evidence="7">
    <location>
        <begin position="12"/>
        <end position="30"/>
    </location>
</feature>
<dbReference type="AlphaFoldDB" id="A0A6G6WB37"/>
<sequence>MNVAIAGEPALAFLMASVRIVAWLVVVPPFSSKAVPTTAKVILAVGLSFATSPGLDSDLSADTWSVVSTLVVQIGVGLAMGFVTMMLFSAVAAAGSLVDVFGGFSLAQGFDPLGLNSSTVFGTFHQMLASTLLFLSGGYLVVIGGLLKTFTLLPVGAVPDIDAGPEIILTAFRLFFVTAVQVALPLVVVLFISDLGLALLTKVAPQLNALNVMFPAKIGLTLLLVGMSFPLLPGVLDNVVEHTLDALAAVAGGGGS</sequence>
<feature type="transmembrane region" description="Helical" evidence="7">
    <location>
        <begin position="127"/>
        <end position="147"/>
    </location>
</feature>
<name>A0A6G6WB37_9ACTN</name>
<dbReference type="KEGG" id="nano:G5V58_06415"/>
<dbReference type="EMBL" id="CP049257">
    <property type="protein sequence ID" value="QIG42452.1"/>
    <property type="molecule type" value="Genomic_DNA"/>
</dbReference>